<comment type="similarity">
    <text evidence="2 13">Belongs to the LolB family.</text>
</comment>
<organism evidence="14 15">
    <name type="scientific">[Haemophilus] felis</name>
    <dbReference type="NCBI Taxonomy" id="123822"/>
    <lineage>
        <taxon>Bacteria</taxon>
        <taxon>Pseudomonadati</taxon>
        <taxon>Pseudomonadota</taxon>
        <taxon>Gammaproteobacteria</taxon>
        <taxon>Pasteurellales</taxon>
        <taxon>Pasteurellaceae</taxon>
    </lineage>
</organism>
<evidence type="ECO:0000256" key="2">
    <source>
        <dbReference type="ARBA" id="ARBA00009696"/>
    </source>
</evidence>
<evidence type="ECO:0000256" key="13">
    <source>
        <dbReference type="HAMAP-Rule" id="MF_00233"/>
    </source>
</evidence>
<protein>
    <recommendedName>
        <fullName evidence="4 13">Outer-membrane lipoprotein LolB</fullName>
    </recommendedName>
</protein>
<proteinExistence type="inferred from homology"/>
<keyword evidence="5 13" id="KW-0813">Transport</keyword>
<evidence type="ECO:0000313" key="15">
    <source>
        <dbReference type="Proteomes" id="UP000190023"/>
    </source>
</evidence>
<dbReference type="CDD" id="cd16326">
    <property type="entry name" value="LolB"/>
    <property type="match status" value="1"/>
</dbReference>
<evidence type="ECO:0000256" key="10">
    <source>
        <dbReference type="ARBA" id="ARBA00023186"/>
    </source>
</evidence>
<dbReference type="Gene3D" id="2.50.20.10">
    <property type="entry name" value="Lipoprotein localisation LolA/LolB/LppX"/>
    <property type="match status" value="1"/>
</dbReference>
<keyword evidence="7 13" id="KW-0653">Protein transport</keyword>
<dbReference type="PROSITE" id="PS51257">
    <property type="entry name" value="PROKAR_LIPOPROTEIN"/>
    <property type="match status" value="1"/>
</dbReference>
<keyword evidence="15" id="KW-1185">Reference proteome</keyword>
<comment type="caution">
    <text evidence="14">The sequence shown here is derived from an EMBL/GenBank/DDBJ whole genome shotgun (WGS) entry which is preliminary data.</text>
</comment>
<name>A0A1T0AY60_9PAST</name>
<keyword evidence="6 13" id="KW-0732">Signal</keyword>
<keyword evidence="12 13" id="KW-0449">Lipoprotein</keyword>
<dbReference type="AlphaFoldDB" id="A0A1T0AY60"/>
<comment type="subcellular location">
    <subcellularLocation>
        <location evidence="1 13">Cell outer membrane</location>
        <topology evidence="1 13">Lipid-anchor</topology>
    </subcellularLocation>
</comment>
<dbReference type="STRING" id="123822.B0188_08220"/>
<evidence type="ECO:0000256" key="7">
    <source>
        <dbReference type="ARBA" id="ARBA00022927"/>
    </source>
</evidence>
<keyword evidence="10 13" id="KW-0143">Chaperone</keyword>
<dbReference type="SUPFAM" id="SSF89392">
    <property type="entry name" value="Prokaryotic lipoproteins and lipoprotein localization factors"/>
    <property type="match status" value="1"/>
</dbReference>
<keyword evidence="11 13" id="KW-0998">Cell outer membrane</keyword>
<dbReference type="GO" id="GO:0015031">
    <property type="term" value="P:protein transport"/>
    <property type="evidence" value="ECO:0007669"/>
    <property type="project" value="UniProtKB-KW"/>
</dbReference>
<evidence type="ECO:0000256" key="11">
    <source>
        <dbReference type="ARBA" id="ARBA00023237"/>
    </source>
</evidence>
<sequence length="206" mass="24178">MNTYLSRIFPFVISLLISACSLNIEAPTEQTYLSTSDAIWQQHLQKVKQLKSYEVKGQIGYIAKDKRFSSRFHWHYTDANNYSLTLYSNISTQALVLSKQQNQLQISDQNDKQYSQEEIDNLLRTTVGTQFPLEQFGLWLKGQPDENRDYKVGENHLLAHFAYPLKNTIWTADYINFHQMPLPLPKDILLKSHTQTLKIRSEEWKY</sequence>
<keyword evidence="8 13" id="KW-0472">Membrane</keyword>
<evidence type="ECO:0000256" key="5">
    <source>
        <dbReference type="ARBA" id="ARBA00022448"/>
    </source>
</evidence>
<dbReference type="OrthoDB" id="9797618at2"/>
<evidence type="ECO:0000256" key="4">
    <source>
        <dbReference type="ARBA" id="ARBA00016202"/>
    </source>
</evidence>
<evidence type="ECO:0000256" key="6">
    <source>
        <dbReference type="ARBA" id="ARBA00022729"/>
    </source>
</evidence>
<evidence type="ECO:0000256" key="9">
    <source>
        <dbReference type="ARBA" id="ARBA00023139"/>
    </source>
</evidence>
<dbReference type="NCBIfam" id="TIGR00548">
    <property type="entry name" value="lolB"/>
    <property type="match status" value="1"/>
</dbReference>
<dbReference type="Proteomes" id="UP000190023">
    <property type="component" value="Unassembled WGS sequence"/>
</dbReference>
<evidence type="ECO:0000256" key="3">
    <source>
        <dbReference type="ARBA" id="ARBA00011245"/>
    </source>
</evidence>
<evidence type="ECO:0000256" key="12">
    <source>
        <dbReference type="ARBA" id="ARBA00023288"/>
    </source>
</evidence>
<dbReference type="Pfam" id="PF03550">
    <property type="entry name" value="LolB"/>
    <property type="match status" value="1"/>
</dbReference>
<dbReference type="GO" id="GO:0044874">
    <property type="term" value="P:lipoprotein localization to outer membrane"/>
    <property type="evidence" value="ECO:0007669"/>
    <property type="project" value="UniProtKB-UniRule"/>
</dbReference>
<reference evidence="14 15" key="1">
    <citation type="submission" date="2017-02" db="EMBL/GenBank/DDBJ databases">
        <title>Draft genome sequence of Haemophilus felis CCUG 31170 type strain.</title>
        <authorList>
            <person name="Engstrom-Jakobsson H."/>
            <person name="Salva-Serra F."/>
            <person name="Thorell K."/>
            <person name="Gonzales-Siles L."/>
            <person name="Karlsson R."/>
            <person name="Boulund F."/>
            <person name="Engstrand L."/>
            <person name="Kristiansson E."/>
            <person name="Moore E."/>
        </authorList>
    </citation>
    <scope>NUCLEOTIDE SEQUENCE [LARGE SCALE GENOMIC DNA]</scope>
    <source>
        <strain evidence="14 15">CCUG 31170</strain>
    </source>
</reference>
<gene>
    <name evidence="13" type="primary">lolB</name>
    <name evidence="14" type="ORF">B0188_08220</name>
</gene>
<accession>A0A1T0AY60</accession>
<evidence type="ECO:0000313" key="14">
    <source>
        <dbReference type="EMBL" id="OOS02609.1"/>
    </source>
</evidence>
<dbReference type="EMBL" id="MUYB01000033">
    <property type="protein sequence ID" value="OOS02609.1"/>
    <property type="molecule type" value="Genomic_DNA"/>
</dbReference>
<evidence type="ECO:0000256" key="1">
    <source>
        <dbReference type="ARBA" id="ARBA00004459"/>
    </source>
</evidence>
<comment type="subunit">
    <text evidence="3 13">Monomer.</text>
</comment>
<evidence type="ECO:0000256" key="8">
    <source>
        <dbReference type="ARBA" id="ARBA00023136"/>
    </source>
</evidence>
<comment type="function">
    <text evidence="13">Plays a critical role in the incorporation of lipoproteins in the outer membrane after they are released by the LolA protein.</text>
</comment>
<keyword evidence="9 13" id="KW-0564">Palmitate</keyword>
<dbReference type="InterPro" id="IPR029046">
    <property type="entry name" value="LolA/LolB/LppX"/>
</dbReference>
<dbReference type="GO" id="GO:0009279">
    <property type="term" value="C:cell outer membrane"/>
    <property type="evidence" value="ECO:0007669"/>
    <property type="project" value="UniProtKB-SubCell"/>
</dbReference>
<dbReference type="HAMAP" id="MF_00233">
    <property type="entry name" value="LolB"/>
    <property type="match status" value="1"/>
</dbReference>
<dbReference type="InterPro" id="IPR004565">
    <property type="entry name" value="OM_lipoprot_LolB"/>
</dbReference>